<evidence type="ECO:0000313" key="2">
    <source>
        <dbReference type="Proteomes" id="UP000257109"/>
    </source>
</evidence>
<evidence type="ECO:0000313" key="1">
    <source>
        <dbReference type="EMBL" id="RDY10908.1"/>
    </source>
</evidence>
<organism evidence="1 2">
    <name type="scientific">Mucuna pruriens</name>
    <name type="common">Velvet bean</name>
    <name type="synonym">Dolichos pruriens</name>
    <dbReference type="NCBI Taxonomy" id="157652"/>
    <lineage>
        <taxon>Eukaryota</taxon>
        <taxon>Viridiplantae</taxon>
        <taxon>Streptophyta</taxon>
        <taxon>Embryophyta</taxon>
        <taxon>Tracheophyta</taxon>
        <taxon>Spermatophyta</taxon>
        <taxon>Magnoliopsida</taxon>
        <taxon>eudicotyledons</taxon>
        <taxon>Gunneridae</taxon>
        <taxon>Pentapetalae</taxon>
        <taxon>rosids</taxon>
        <taxon>fabids</taxon>
        <taxon>Fabales</taxon>
        <taxon>Fabaceae</taxon>
        <taxon>Papilionoideae</taxon>
        <taxon>50 kb inversion clade</taxon>
        <taxon>NPAAA clade</taxon>
        <taxon>indigoferoid/millettioid clade</taxon>
        <taxon>Phaseoleae</taxon>
        <taxon>Mucuna</taxon>
    </lineage>
</organism>
<gene>
    <name evidence="1" type="ORF">CR513_04507</name>
</gene>
<dbReference type="EMBL" id="QJKJ01000751">
    <property type="protein sequence ID" value="RDY10908.1"/>
    <property type="molecule type" value="Genomic_DNA"/>
</dbReference>
<dbReference type="Proteomes" id="UP000257109">
    <property type="component" value="Unassembled WGS sequence"/>
</dbReference>
<comment type="caution">
    <text evidence="1">The sequence shown here is derived from an EMBL/GenBank/DDBJ whole genome shotgun (WGS) entry which is preliminary data.</text>
</comment>
<dbReference type="AlphaFoldDB" id="A0A371I794"/>
<evidence type="ECO:0008006" key="3">
    <source>
        <dbReference type="Google" id="ProtNLM"/>
    </source>
</evidence>
<sequence length="116" mass="13711">MCEQGYKKTTFDHYVFVRKFYDDDFIILLLYVDDMLIVWKSISKIDRLKNKETLVVTRTLLKGCCIHMENAKVVGTSLTTHFKLSSRHSPSNEVEKGNMSRFDVYNDMYKTRYCTC</sequence>
<feature type="non-terminal residue" evidence="1">
    <location>
        <position position="1"/>
    </location>
</feature>
<accession>A0A371I794</accession>
<reference evidence="1" key="1">
    <citation type="submission" date="2018-05" db="EMBL/GenBank/DDBJ databases">
        <title>Draft genome of Mucuna pruriens seed.</title>
        <authorList>
            <person name="Nnadi N.E."/>
            <person name="Vos R."/>
            <person name="Hasami M.H."/>
            <person name="Devisetty U.K."/>
            <person name="Aguiy J.C."/>
        </authorList>
    </citation>
    <scope>NUCLEOTIDE SEQUENCE [LARGE SCALE GENOMIC DNA]</scope>
    <source>
        <strain evidence="1">JCA_2017</strain>
    </source>
</reference>
<name>A0A371I794_MUCPR</name>
<keyword evidence="2" id="KW-1185">Reference proteome</keyword>
<protein>
    <recommendedName>
        <fullName evidence="3">Reverse transcriptase Ty1/copia-type domain-containing protein</fullName>
    </recommendedName>
</protein>
<proteinExistence type="predicted"/>